<dbReference type="InterPro" id="IPR001387">
    <property type="entry name" value="Cro/C1-type_HTH"/>
</dbReference>
<evidence type="ECO:0000259" key="1">
    <source>
        <dbReference type="PROSITE" id="PS50943"/>
    </source>
</evidence>
<protein>
    <submittedName>
        <fullName evidence="2">Transcriptional regulator with XRE-family HTH domain</fullName>
    </submittedName>
</protein>
<accession>A0A840IGF2</accession>
<dbReference type="RefSeq" id="WP_183342696.1">
    <property type="nucleotide sequence ID" value="NZ_JACHNU010000003.1"/>
</dbReference>
<dbReference type="Proteomes" id="UP000585272">
    <property type="component" value="Unassembled WGS sequence"/>
</dbReference>
<feature type="domain" description="HTH cro/C1-type" evidence="1">
    <location>
        <begin position="16"/>
        <end position="72"/>
    </location>
</feature>
<keyword evidence="3" id="KW-1185">Reference proteome</keyword>
<dbReference type="Gene3D" id="1.10.260.40">
    <property type="entry name" value="lambda repressor-like DNA-binding domains"/>
    <property type="match status" value="1"/>
</dbReference>
<dbReference type="SMART" id="SM00530">
    <property type="entry name" value="HTH_XRE"/>
    <property type="match status" value="1"/>
</dbReference>
<evidence type="ECO:0000313" key="3">
    <source>
        <dbReference type="Proteomes" id="UP000585272"/>
    </source>
</evidence>
<dbReference type="Pfam" id="PF13560">
    <property type="entry name" value="HTH_31"/>
    <property type="match status" value="1"/>
</dbReference>
<dbReference type="EMBL" id="JACHNU010000003">
    <property type="protein sequence ID" value="MBB4663020.1"/>
    <property type="molecule type" value="Genomic_DNA"/>
</dbReference>
<comment type="caution">
    <text evidence="2">The sequence shown here is derived from an EMBL/GenBank/DDBJ whole genome shotgun (WGS) entry which is preliminary data.</text>
</comment>
<gene>
    <name evidence="2" type="ORF">BDZ31_002609</name>
</gene>
<dbReference type="AlphaFoldDB" id="A0A840IGF2"/>
<name>A0A840IGF2_9ACTN</name>
<proteinExistence type="predicted"/>
<organism evidence="2 3">
    <name type="scientific">Conexibacter arvalis</name>
    <dbReference type="NCBI Taxonomy" id="912552"/>
    <lineage>
        <taxon>Bacteria</taxon>
        <taxon>Bacillati</taxon>
        <taxon>Actinomycetota</taxon>
        <taxon>Thermoleophilia</taxon>
        <taxon>Solirubrobacterales</taxon>
        <taxon>Conexibacteraceae</taxon>
        <taxon>Conexibacter</taxon>
    </lineage>
</organism>
<evidence type="ECO:0000313" key="2">
    <source>
        <dbReference type="EMBL" id="MBB4663020.1"/>
    </source>
</evidence>
<dbReference type="GO" id="GO:0003677">
    <property type="term" value="F:DNA binding"/>
    <property type="evidence" value="ECO:0007669"/>
    <property type="project" value="InterPro"/>
</dbReference>
<reference evidence="2 3" key="1">
    <citation type="submission" date="2020-08" db="EMBL/GenBank/DDBJ databases">
        <title>Genomic Encyclopedia of Archaeal and Bacterial Type Strains, Phase II (KMG-II): from individual species to whole genera.</title>
        <authorList>
            <person name="Goeker M."/>
        </authorList>
    </citation>
    <scope>NUCLEOTIDE SEQUENCE [LARGE SCALE GENOMIC DNA]</scope>
    <source>
        <strain evidence="2 3">DSM 23288</strain>
    </source>
</reference>
<dbReference type="PROSITE" id="PS50943">
    <property type="entry name" value="HTH_CROC1"/>
    <property type="match status" value="1"/>
</dbReference>
<dbReference type="SUPFAM" id="SSF47413">
    <property type="entry name" value="lambda repressor-like DNA-binding domains"/>
    <property type="match status" value="1"/>
</dbReference>
<sequence length="84" mass="9059">MTDSAHQLRVAIGLELRDARERAGLSRRRLAALTEGAASATFIEAVETGRGNPSFVRVARMARALGLSLAEIAERAEKRVRAGE</sequence>
<dbReference type="CDD" id="cd00093">
    <property type="entry name" value="HTH_XRE"/>
    <property type="match status" value="1"/>
</dbReference>
<dbReference type="InterPro" id="IPR010982">
    <property type="entry name" value="Lambda_DNA-bd_dom_sf"/>
</dbReference>